<keyword evidence="1" id="KW-1133">Transmembrane helix</keyword>
<dbReference type="Proteomes" id="UP000235803">
    <property type="component" value="Unassembled WGS sequence"/>
</dbReference>
<name>A0A2N7U0E1_9GAMM</name>
<accession>A0A2N7U0E1</accession>
<keyword evidence="1" id="KW-0812">Transmembrane</keyword>
<feature type="transmembrane region" description="Helical" evidence="1">
    <location>
        <begin position="39"/>
        <end position="57"/>
    </location>
</feature>
<evidence type="ECO:0000256" key="1">
    <source>
        <dbReference type="SAM" id="Phobius"/>
    </source>
</evidence>
<evidence type="ECO:0000313" key="2">
    <source>
        <dbReference type="EMBL" id="PMR73900.1"/>
    </source>
</evidence>
<gene>
    <name evidence="2" type="ORF">C1H69_16390</name>
</gene>
<comment type="caution">
    <text evidence="2">The sequence shown here is derived from an EMBL/GenBank/DDBJ whole genome shotgun (WGS) entry which is preliminary data.</text>
</comment>
<feature type="transmembrane region" description="Helical" evidence="1">
    <location>
        <begin position="7"/>
        <end position="27"/>
    </location>
</feature>
<sequence>MIETANLFGMAIIDGLIAALTTIVGLLPEAIAAPFSYHFMQRGLLTAVLGLYLSVVLDVASSGARAGGVASVPPVD</sequence>
<organism evidence="2 3">
    <name type="scientific">Billgrantia endophytica</name>
    <dbReference type="NCBI Taxonomy" id="2033802"/>
    <lineage>
        <taxon>Bacteria</taxon>
        <taxon>Pseudomonadati</taxon>
        <taxon>Pseudomonadota</taxon>
        <taxon>Gammaproteobacteria</taxon>
        <taxon>Oceanospirillales</taxon>
        <taxon>Halomonadaceae</taxon>
        <taxon>Billgrantia</taxon>
    </lineage>
</organism>
<dbReference type="AlphaFoldDB" id="A0A2N7U0E1"/>
<keyword evidence="3" id="KW-1185">Reference proteome</keyword>
<dbReference type="RefSeq" id="WP_102654448.1">
    <property type="nucleotide sequence ID" value="NZ_PNRF01000032.1"/>
</dbReference>
<protein>
    <submittedName>
        <fullName evidence="2">Uncharacterized protein</fullName>
    </submittedName>
</protein>
<reference evidence="2 3" key="1">
    <citation type="submission" date="2018-01" db="EMBL/GenBank/DDBJ databases">
        <title>Halomonas endophytica sp. nov., isolated from storage liquid in the stems of Populus euphratica.</title>
        <authorList>
            <person name="Chen C."/>
        </authorList>
    </citation>
    <scope>NUCLEOTIDE SEQUENCE [LARGE SCALE GENOMIC DNA]</scope>
    <source>
        <strain evidence="2 3">MC28</strain>
    </source>
</reference>
<dbReference type="EMBL" id="PNRF01000032">
    <property type="protein sequence ID" value="PMR73900.1"/>
    <property type="molecule type" value="Genomic_DNA"/>
</dbReference>
<evidence type="ECO:0000313" key="3">
    <source>
        <dbReference type="Proteomes" id="UP000235803"/>
    </source>
</evidence>
<keyword evidence="1" id="KW-0472">Membrane</keyword>
<proteinExistence type="predicted"/>